<keyword evidence="1" id="KW-0106">Calcium</keyword>
<evidence type="ECO:0000259" key="2">
    <source>
        <dbReference type="PROSITE" id="PS50222"/>
    </source>
</evidence>
<dbReference type="EMBL" id="BTGU01000004">
    <property type="protein sequence ID" value="GMN33504.1"/>
    <property type="molecule type" value="Genomic_DNA"/>
</dbReference>
<dbReference type="PANTHER" id="PTHR34574">
    <property type="entry name" value="CALCIUM-BINDING EF-HAND FAMILY PROTEIN-RELATED"/>
    <property type="match status" value="1"/>
</dbReference>
<name>A0AA88DCD8_FICCA</name>
<dbReference type="GO" id="GO:0005509">
    <property type="term" value="F:calcium ion binding"/>
    <property type="evidence" value="ECO:0007669"/>
    <property type="project" value="InterPro"/>
</dbReference>
<protein>
    <recommendedName>
        <fullName evidence="2">EF-hand domain-containing protein</fullName>
    </recommendedName>
</protein>
<organism evidence="3 4">
    <name type="scientific">Ficus carica</name>
    <name type="common">Common fig</name>
    <dbReference type="NCBI Taxonomy" id="3494"/>
    <lineage>
        <taxon>Eukaryota</taxon>
        <taxon>Viridiplantae</taxon>
        <taxon>Streptophyta</taxon>
        <taxon>Embryophyta</taxon>
        <taxon>Tracheophyta</taxon>
        <taxon>Spermatophyta</taxon>
        <taxon>Magnoliopsida</taxon>
        <taxon>eudicotyledons</taxon>
        <taxon>Gunneridae</taxon>
        <taxon>Pentapetalae</taxon>
        <taxon>rosids</taxon>
        <taxon>fabids</taxon>
        <taxon>Rosales</taxon>
        <taxon>Moraceae</taxon>
        <taxon>Ficeae</taxon>
        <taxon>Ficus</taxon>
    </lineage>
</organism>
<dbReference type="PROSITE" id="PS00018">
    <property type="entry name" value="EF_HAND_1"/>
    <property type="match status" value="2"/>
</dbReference>
<comment type="caution">
    <text evidence="3">The sequence shown here is derived from an EMBL/GenBank/DDBJ whole genome shotgun (WGS) entry which is preliminary data.</text>
</comment>
<dbReference type="InterPro" id="IPR002048">
    <property type="entry name" value="EF_hand_dom"/>
</dbReference>
<keyword evidence="4" id="KW-1185">Reference proteome</keyword>
<dbReference type="SUPFAM" id="SSF47473">
    <property type="entry name" value="EF-hand"/>
    <property type="match status" value="1"/>
</dbReference>
<feature type="domain" description="EF-hand" evidence="2">
    <location>
        <begin position="71"/>
        <end position="106"/>
    </location>
</feature>
<dbReference type="Proteomes" id="UP001187192">
    <property type="component" value="Unassembled WGS sequence"/>
</dbReference>
<dbReference type="PANTHER" id="PTHR34574:SF10">
    <property type="entry name" value="OS09G0482800 PROTEIN"/>
    <property type="match status" value="1"/>
</dbReference>
<dbReference type="Gene3D" id="1.10.238.10">
    <property type="entry name" value="EF-hand"/>
    <property type="match status" value="1"/>
</dbReference>
<gene>
    <name evidence="3" type="ORF">TIFTF001_004203</name>
</gene>
<dbReference type="SMART" id="SM00054">
    <property type="entry name" value="EFh"/>
    <property type="match status" value="2"/>
</dbReference>
<reference evidence="3" key="1">
    <citation type="submission" date="2023-07" db="EMBL/GenBank/DDBJ databases">
        <title>draft genome sequence of fig (Ficus carica).</title>
        <authorList>
            <person name="Takahashi T."/>
            <person name="Nishimura K."/>
        </authorList>
    </citation>
    <scope>NUCLEOTIDE SEQUENCE</scope>
</reference>
<dbReference type="PROSITE" id="PS50222">
    <property type="entry name" value="EF_HAND_2"/>
    <property type="match status" value="2"/>
</dbReference>
<dbReference type="Pfam" id="PF13499">
    <property type="entry name" value="EF-hand_7"/>
    <property type="match status" value="1"/>
</dbReference>
<dbReference type="InterPro" id="IPR011992">
    <property type="entry name" value="EF-hand-dom_pair"/>
</dbReference>
<dbReference type="InterPro" id="IPR018247">
    <property type="entry name" value="EF_Hand_1_Ca_BS"/>
</dbReference>
<evidence type="ECO:0000313" key="3">
    <source>
        <dbReference type="EMBL" id="GMN33504.1"/>
    </source>
</evidence>
<evidence type="ECO:0000313" key="4">
    <source>
        <dbReference type="Proteomes" id="UP001187192"/>
    </source>
</evidence>
<evidence type="ECO:0000256" key="1">
    <source>
        <dbReference type="ARBA" id="ARBA00022837"/>
    </source>
</evidence>
<sequence>MLCIEILDSNTILNFINDEEAFTAVVRHRFAELDTDKDGVLSYDEMLRELQGLRVLESGDIRVVRKPDPAKDEEVYHSLFVQFDRDSDGVVSLAEYMAEMKKMMLAIANGLGFSSVQMILDEDGLLI</sequence>
<feature type="domain" description="EF-hand" evidence="2">
    <location>
        <begin position="21"/>
        <end position="56"/>
    </location>
</feature>
<accession>A0AA88DCD8</accession>
<dbReference type="AlphaFoldDB" id="A0AA88DCD8"/>
<proteinExistence type="predicted"/>